<keyword evidence="3" id="KW-1185">Reference proteome</keyword>
<sequence length="146" mass="17137">MHAYIDNLKDLSNRNQEILIKFYQKGLELRSKNQILELEESLESSNFENDELYLHHPCENVNQNSNSSIISSRSSDLSLWSLSSCRDRRLKGTIFIIFFIGFVKIDFLQDILIKIFDFFSLKFLILTIINIFNQVLSFSTPETIVY</sequence>
<evidence type="ECO:0000256" key="1">
    <source>
        <dbReference type="SAM" id="Phobius"/>
    </source>
</evidence>
<reference evidence="2" key="1">
    <citation type="submission" date="2021-02" db="EMBL/GenBank/DDBJ databases">
        <authorList>
            <person name="Nowell W R."/>
        </authorList>
    </citation>
    <scope>NUCLEOTIDE SEQUENCE</scope>
    <source>
        <strain evidence="2">Ploen Becks lab</strain>
    </source>
</reference>
<gene>
    <name evidence="2" type="ORF">OXX778_LOCUS307</name>
</gene>
<protein>
    <submittedName>
        <fullName evidence="2">Uncharacterized protein</fullName>
    </submittedName>
</protein>
<accession>A0A813M6F5</accession>
<evidence type="ECO:0000313" key="2">
    <source>
        <dbReference type="EMBL" id="CAF0705938.1"/>
    </source>
</evidence>
<keyword evidence="1" id="KW-1133">Transmembrane helix</keyword>
<dbReference type="Proteomes" id="UP000663879">
    <property type="component" value="Unassembled WGS sequence"/>
</dbReference>
<dbReference type="AlphaFoldDB" id="A0A813M6F5"/>
<comment type="caution">
    <text evidence="2">The sequence shown here is derived from an EMBL/GenBank/DDBJ whole genome shotgun (WGS) entry which is preliminary data.</text>
</comment>
<name>A0A813M6F5_9BILA</name>
<keyword evidence="1" id="KW-0812">Transmembrane</keyword>
<feature type="transmembrane region" description="Helical" evidence="1">
    <location>
        <begin position="89"/>
        <end position="105"/>
    </location>
</feature>
<proteinExistence type="predicted"/>
<dbReference type="EMBL" id="CAJNOC010000014">
    <property type="protein sequence ID" value="CAF0705938.1"/>
    <property type="molecule type" value="Genomic_DNA"/>
</dbReference>
<organism evidence="2 3">
    <name type="scientific">Brachionus calyciflorus</name>
    <dbReference type="NCBI Taxonomy" id="104777"/>
    <lineage>
        <taxon>Eukaryota</taxon>
        <taxon>Metazoa</taxon>
        <taxon>Spiralia</taxon>
        <taxon>Gnathifera</taxon>
        <taxon>Rotifera</taxon>
        <taxon>Eurotatoria</taxon>
        <taxon>Monogononta</taxon>
        <taxon>Pseudotrocha</taxon>
        <taxon>Ploima</taxon>
        <taxon>Brachionidae</taxon>
        <taxon>Brachionus</taxon>
    </lineage>
</organism>
<keyword evidence="1" id="KW-0472">Membrane</keyword>
<evidence type="ECO:0000313" key="3">
    <source>
        <dbReference type="Proteomes" id="UP000663879"/>
    </source>
</evidence>